<dbReference type="AlphaFoldDB" id="A0A317SDM6"/>
<dbReference type="EMBL" id="PYWC01000112">
    <property type="protein sequence ID" value="PWW72248.1"/>
    <property type="molecule type" value="Genomic_DNA"/>
</dbReference>
<reference evidence="2 3" key="1">
    <citation type="submission" date="2018-03" db="EMBL/GenBank/DDBJ databases">
        <title>Genomes of Pezizomycetes fungi and the evolution of truffles.</title>
        <authorList>
            <person name="Murat C."/>
            <person name="Payen T."/>
            <person name="Noel B."/>
            <person name="Kuo A."/>
            <person name="Martin F.M."/>
        </authorList>
    </citation>
    <scope>NUCLEOTIDE SEQUENCE [LARGE SCALE GENOMIC DNA]</scope>
    <source>
        <strain evidence="2">091103-1</strain>
    </source>
</reference>
<evidence type="ECO:0000313" key="3">
    <source>
        <dbReference type="Proteomes" id="UP000246991"/>
    </source>
</evidence>
<dbReference type="OrthoDB" id="5312133at2759"/>
<gene>
    <name evidence="2" type="ORF">C7212DRAFT_337528</name>
</gene>
<accession>A0A317SDM6</accession>
<evidence type="ECO:0000256" key="1">
    <source>
        <dbReference type="SAM" id="MobiDB-lite"/>
    </source>
</evidence>
<feature type="region of interest" description="Disordered" evidence="1">
    <location>
        <begin position="30"/>
        <end position="77"/>
    </location>
</feature>
<comment type="caution">
    <text evidence="2">The sequence shown here is derived from an EMBL/GenBank/DDBJ whole genome shotgun (WGS) entry which is preliminary data.</text>
</comment>
<evidence type="ECO:0000313" key="2">
    <source>
        <dbReference type="EMBL" id="PWW72248.1"/>
    </source>
</evidence>
<sequence>LNQQPSFLIHFLLLPTNPTPQKARKLSLPDLRSGIKQHTPSRLGFFKPATHKPPPPSNSTASNIAKNEERSALPPLEKRCPVYTFLDDSDGK</sequence>
<keyword evidence="3" id="KW-1185">Reference proteome</keyword>
<feature type="non-terminal residue" evidence="2">
    <location>
        <position position="1"/>
    </location>
</feature>
<organism evidence="2 3">
    <name type="scientific">Tuber magnatum</name>
    <name type="common">white Piedmont truffle</name>
    <dbReference type="NCBI Taxonomy" id="42249"/>
    <lineage>
        <taxon>Eukaryota</taxon>
        <taxon>Fungi</taxon>
        <taxon>Dikarya</taxon>
        <taxon>Ascomycota</taxon>
        <taxon>Pezizomycotina</taxon>
        <taxon>Pezizomycetes</taxon>
        <taxon>Pezizales</taxon>
        <taxon>Tuberaceae</taxon>
        <taxon>Tuber</taxon>
    </lineage>
</organism>
<proteinExistence type="predicted"/>
<dbReference type="Proteomes" id="UP000246991">
    <property type="component" value="Unassembled WGS sequence"/>
</dbReference>
<protein>
    <submittedName>
        <fullName evidence="2">Uncharacterized protein</fullName>
    </submittedName>
</protein>
<feature type="compositionally biased region" description="Basic and acidic residues" evidence="1">
    <location>
        <begin position="66"/>
        <end position="77"/>
    </location>
</feature>
<name>A0A317SDM6_9PEZI</name>